<dbReference type="Pfam" id="PF00481">
    <property type="entry name" value="PP2C"/>
    <property type="match status" value="1"/>
</dbReference>
<dbReference type="PROSITE" id="PS51450">
    <property type="entry name" value="LRR"/>
    <property type="match status" value="5"/>
</dbReference>
<dbReference type="SMART" id="SM00369">
    <property type="entry name" value="LRR_TYP"/>
    <property type="match status" value="10"/>
</dbReference>
<dbReference type="InterPro" id="IPR001932">
    <property type="entry name" value="PPM-type_phosphatase-like_dom"/>
</dbReference>
<feature type="region of interest" description="Disordered" evidence="3">
    <location>
        <begin position="1024"/>
        <end position="1057"/>
    </location>
</feature>
<dbReference type="CDD" id="cd00143">
    <property type="entry name" value="PP2Cc"/>
    <property type="match status" value="1"/>
</dbReference>
<dbReference type="WBParaSite" id="EEL_0000176701-mRNA-1">
    <property type="protein sequence ID" value="EEL_0000176701-mRNA-1"/>
    <property type="gene ID" value="EEL_0000176701"/>
</dbReference>
<dbReference type="GO" id="GO:0005737">
    <property type="term" value="C:cytoplasm"/>
    <property type="evidence" value="ECO:0007669"/>
    <property type="project" value="TreeGrafter"/>
</dbReference>
<proteinExistence type="predicted"/>
<keyword evidence="2" id="KW-0677">Repeat</keyword>
<evidence type="ECO:0000313" key="5">
    <source>
        <dbReference type="Proteomes" id="UP000050640"/>
    </source>
</evidence>
<dbReference type="Pfam" id="PF13855">
    <property type="entry name" value="LRR_8"/>
    <property type="match status" value="2"/>
</dbReference>
<dbReference type="PANTHER" id="PTHR48051">
    <property type="match status" value="1"/>
</dbReference>
<evidence type="ECO:0000259" key="4">
    <source>
        <dbReference type="PROSITE" id="PS51746"/>
    </source>
</evidence>
<dbReference type="SUPFAM" id="SSF50729">
    <property type="entry name" value="PH domain-like"/>
    <property type="match status" value="1"/>
</dbReference>
<dbReference type="InterPro" id="IPR001611">
    <property type="entry name" value="Leu-rich_rpt"/>
</dbReference>
<keyword evidence="5" id="KW-1185">Reference proteome</keyword>
<dbReference type="SUPFAM" id="SSF52058">
    <property type="entry name" value="L domain-like"/>
    <property type="match status" value="2"/>
</dbReference>
<dbReference type="InterPro" id="IPR050216">
    <property type="entry name" value="LRR_domain-containing"/>
</dbReference>
<dbReference type="InterPro" id="IPR003591">
    <property type="entry name" value="Leu-rich_rpt_typical-subtyp"/>
</dbReference>
<dbReference type="InterPro" id="IPR036457">
    <property type="entry name" value="PPM-type-like_dom_sf"/>
</dbReference>
<accession>A0A0R3RJV8</accession>
<evidence type="ECO:0000256" key="1">
    <source>
        <dbReference type="ARBA" id="ARBA00022614"/>
    </source>
</evidence>
<evidence type="ECO:0000313" key="6">
    <source>
        <dbReference type="WBParaSite" id="EEL_0000176701-mRNA-1"/>
    </source>
</evidence>
<dbReference type="PANTHER" id="PTHR48051:SF1">
    <property type="entry name" value="RAS SUPPRESSOR PROTEIN 1"/>
    <property type="match status" value="1"/>
</dbReference>
<name>A0A0R3RJV8_9BILA</name>
<dbReference type="SUPFAM" id="SSF81606">
    <property type="entry name" value="PP2C-like"/>
    <property type="match status" value="1"/>
</dbReference>
<feature type="compositionally biased region" description="Low complexity" evidence="3">
    <location>
        <begin position="973"/>
        <end position="984"/>
    </location>
</feature>
<dbReference type="Gene3D" id="3.60.40.10">
    <property type="entry name" value="PPM-type phosphatase domain"/>
    <property type="match status" value="1"/>
</dbReference>
<reference evidence="6" key="1">
    <citation type="submission" date="2017-02" db="UniProtKB">
        <authorList>
            <consortium name="WormBaseParasite"/>
        </authorList>
    </citation>
    <scope>IDENTIFICATION</scope>
</reference>
<dbReference type="SMART" id="SM00332">
    <property type="entry name" value="PP2Cc"/>
    <property type="match status" value="1"/>
</dbReference>
<dbReference type="Gene3D" id="3.80.10.10">
    <property type="entry name" value="Ribonuclease Inhibitor"/>
    <property type="match status" value="3"/>
</dbReference>
<dbReference type="Proteomes" id="UP000050640">
    <property type="component" value="Unplaced"/>
</dbReference>
<feature type="compositionally biased region" description="Basic and acidic residues" evidence="3">
    <location>
        <begin position="1042"/>
        <end position="1051"/>
    </location>
</feature>
<dbReference type="SMART" id="SM00364">
    <property type="entry name" value="LRR_BAC"/>
    <property type="match status" value="9"/>
</dbReference>
<keyword evidence="1" id="KW-0433">Leucine-rich repeat</keyword>
<protein>
    <submittedName>
        <fullName evidence="6">PPM-type phosphatase domain-containing protein</fullName>
    </submittedName>
</protein>
<dbReference type="PROSITE" id="PS51746">
    <property type="entry name" value="PPM_2"/>
    <property type="match status" value="1"/>
</dbReference>
<feature type="region of interest" description="Disordered" evidence="3">
    <location>
        <begin position="968"/>
        <end position="1008"/>
    </location>
</feature>
<organism evidence="5 6">
    <name type="scientific">Elaeophora elaphi</name>
    <dbReference type="NCBI Taxonomy" id="1147741"/>
    <lineage>
        <taxon>Eukaryota</taxon>
        <taxon>Metazoa</taxon>
        <taxon>Ecdysozoa</taxon>
        <taxon>Nematoda</taxon>
        <taxon>Chromadorea</taxon>
        <taxon>Rhabditida</taxon>
        <taxon>Spirurina</taxon>
        <taxon>Spiruromorpha</taxon>
        <taxon>Filarioidea</taxon>
        <taxon>Onchocercidae</taxon>
        <taxon>Elaeophora</taxon>
    </lineage>
</organism>
<evidence type="ECO:0000256" key="2">
    <source>
        <dbReference type="ARBA" id="ARBA00022737"/>
    </source>
</evidence>
<dbReference type="AlphaFoldDB" id="A0A0R3RJV8"/>
<evidence type="ECO:0000256" key="3">
    <source>
        <dbReference type="SAM" id="MobiDB-lite"/>
    </source>
</evidence>
<sequence length="1057" mass="119136">NCEINSGRPEQAVGGGASNEILIAWCHVRKGRLLQKWIKRRCTLYNGTIRIEHDDGDEILLLSRYRVDVTEGNRGKYLRLTDSSNIYNLHFEAVGEMNLWLTRLLQTQMAPICDLSDHRLLLLPDELFSIGVIRQIVTLNLRRNSLQYRPSNQIQNPLLGWLDDVGRLHSLRSLNIADNSLHHFPISVTHLSNLTELILSGNRISYIPAQIAELINLTVLNVSNNWLQTVPEELSRCVMLSKLDLSFNRFNQIPDVLFTLKRILHLEMAGNNIEVSALHSLSCIHAPKINLRRNALIGTVKLTSFICCALTELDIRDNENLFELDLSNLHTIQIVHCERLHLTNLQVNGTNLKYLYADNNELSQAIIMPVPMQLVVFSISFNRFTSLPEWLTDLQHIETISAHHNLILYLPHRIFMSVSKLKNLLVHNNKIDRLPDVIENCSLEVLSLHNNCINELPSDLLKAANKLKNLNVSCNQLKRLPTPNLMLDLNRLQFLRAAKNFLDESVISVVVSCRRLRLLDLSYNELKFFDDSCLSRLMALEEINLSANHLTSISTSFAQLPNLQVLRIHSNHISTIPDFSQSSQLHLLDISNNEFRNLDTNLCMAKTLKHLDLTCNYMLQIDTDNIKPKKQGQAVSVVDVGSECNCETFHVGFSESAGQRNKLCIRQLRSNSNMKAIFGIIDGGNNDQIAGVVTEKLNEFLQKQVSINAHSLKMALIYAHEHLGQIGERLGAAAMLVKIEQHRLLFATAGGIRAVLCRSGNALQLPSQAITITAEDYNQLRTGNATLNQDNLIDGICLSASSLGFSFLYPAVLPKSFQNTVELTEDDEFIIISSRALWKYISPQEAVNTIRTTHNPQIAAKKLQDIVQAFEYGGNVSVIVVRFKRGQEEPFYRNINSERSSSAMAKSTHSKNGMNLLRNIEERLEQISEAINKIDDDSNNNCPLASGLHLWSKKGSFSTLELMPNNIDSSWPSGSSTVSKYSTSRGVSPSSAPPDPHNDQTSSTDRFSIRKKIDMYDRLSAAATADSKRRFQRARSTLSEQLRLRTPEGKSMKLYNV</sequence>
<dbReference type="InterPro" id="IPR032675">
    <property type="entry name" value="LRR_dom_sf"/>
</dbReference>
<dbReference type="STRING" id="1147741.A0A0R3RJV8"/>
<feature type="domain" description="PPM-type phosphatase" evidence="4">
    <location>
        <begin position="650"/>
        <end position="883"/>
    </location>
</feature>